<dbReference type="EnsemblPlants" id="AET2Gv20571300.1">
    <property type="protein sequence ID" value="AET2Gv20571300.1"/>
    <property type="gene ID" value="AET2Gv20571300"/>
</dbReference>
<feature type="region of interest" description="Disordered" evidence="1">
    <location>
        <begin position="53"/>
        <end position="93"/>
    </location>
</feature>
<accession>A0A453BN77</accession>
<reference evidence="3" key="2">
    <citation type="journal article" date="2017" name="Nat. Plants">
        <title>The Aegilops tauschii genome reveals multiple impacts of transposons.</title>
        <authorList>
            <person name="Zhao G."/>
            <person name="Zou C."/>
            <person name="Li K."/>
            <person name="Wang K."/>
            <person name="Li T."/>
            <person name="Gao L."/>
            <person name="Zhang X."/>
            <person name="Wang H."/>
            <person name="Yang Z."/>
            <person name="Liu X."/>
            <person name="Jiang W."/>
            <person name="Mao L."/>
            <person name="Kong X."/>
            <person name="Jiao Y."/>
            <person name="Jia J."/>
        </authorList>
    </citation>
    <scope>NUCLEOTIDE SEQUENCE [LARGE SCALE GENOMIC DNA]</scope>
    <source>
        <strain evidence="3">cv. AL8/78</strain>
    </source>
</reference>
<protein>
    <submittedName>
        <fullName evidence="2">Uncharacterized protein</fullName>
    </submittedName>
</protein>
<feature type="compositionally biased region" description="Pro residues" evidence="1">
    <location>
        <begin position="79"/>
        <end position="89"/>
    </location>
</feature>
<sequence>MADVPATPSSSRSAATTADSTALADDLAPRDRATLADLDAPSLAVAGSDVMAPASPFMTWSPPTASASPSTPTTSTTPSSPPAPRPVLPPAASHQMVTRLKNNVIKTLKPSDGTVRYDPRRRAFLPVPTSSRQALSDERWRAAMLEEFRALQANNTWSLVPRPPRQNVIGCKMGVQGERASRWHH</sequence>
<dbReference type="EnsemblPlants" id="AET2Gv20571300.3">
    <property type="protein sequence ID" value="AET2Gv20571300.3"/>
    <property type="gene ID" value="AET2Gv20571300"/>
</dbReference>
<organism evidence="2 3">
    <name type="scientific">Aegilops tauschii subsp. strangulata</name>
    <name type="common">Goatgrass</name>
    <dbReference type="NCBI Taxonomy" id="200361"/>
    <lineage>
        <taxon>Eukaryota</taxon>
        <taxon>Viridiplantae</taxon>
        <taxon>Streptophyta</taxon>
        <taxon>Embryophyta</taxon>
        <taxon>Tracheophyta</taxon>
        <taxon>Spermatophyta</taxon>
        <taxon>Magnoliopsida</taxon>
        <taxon>Liliopsida</taxon>
        <taxon>Poales</taxon>
        <taxon>Poaceae</taxon>
        <taxon>BOP clade</taxon>
        <taxon>Pooideae</taxon>
        <taxon>Triticodae</taxon>
        <taxon>Triticeae</taxon>
        <taxon>Triticinae</taxon>
        <taxon>Aegilops</taxon>
    </lineage>
</organism>
<reference evidence="3" key="1">
    <citation type="journal article" date="2014" name="Science">
        <title>Ancient hybridizations among the ancestral genomes of bread wheat.</title>
        <authorList>
            <consortium name="International Wheat Genome Sequencing Consortium,"/>
            <person name="Marcussen T."/>
            <person name="Sandve S.R."/>
            <person name="Heier L."/>
            <person name="Spannagl M."/>
            <person name="Pfeifer M."/>
            <person name="Jakobsen K.S."/>
            <person name="Wulff B.B."/>
            <person name="Steuernagel B."/>
            <person name="Mayer K.F."/>
            <person name="Olsen O.A."/>
        </authorList>
    </citation>
    <scope>NUCLEOTIDE SEQUENCE [LARGE SCALE GENOMIC DNA]</scope>
    <source>
        <strain evidence="3">cv. AL8/78</strain>
    </source>
</reference>
<dbReference type="Gramene" id="AET2Gv20571300.2">
    <property type="protein sequence ID" value="AET2Gv20571300.2"/>
    <property type="gene ID" value="AET2Gv20571300"/>
</dbReference>
<dbReference type="AlphaFoldDB" id="A0A453BN77"/>
<dbReference type="EnsemblPlants" id="AET2Gv20571300.2">
    <property type="protein sequence ID" value="AET2Gv20571300.2"/>
    <property type="gene ID" value="AET2Gv20571300"/>
</dbReference>
<proteinExistence type="predicted"/>
<dbReference type="Gramene" id="AET2Gv20571300.4">
    <property type="protein sequence ID" value="AET2Gv20571300.4"/>
    <property type="gene ID" value="AET2Gv20571300"/>
</dbReference>
<keyword evidence="3" id="KW-1185">Reference proteome</keyword>
<dbReference type="Gramene" id="AET2Gv20571300.1">
    <property type="protein sequence ID" value="AET2Gv20571300.1"/>
    <property type="gene ID" value="AET2Gv20571300"/>
</dbReference>
<feature type="compositionally biased region" description="Low complexity" evidence="1">
    <location>
        <begin position="61"/>
        <end position="78"/>
    </location>
</feature>
<reference evidence="2" key="5">
    <citation type="journal article" date="2021" name="G3 (Bethesda)">
        <title>Aegilops tauschii genome assembly Aet v5.0 features greater sequence contiguity and improved annotation.</title>
        <authorList>
            <person name="Wang L."/>
            <person name="Zhu T."/>
            <person name="Rodriguez J.C."/>
            <person name="Deal K.R."/>
            <person name="Dubcovsky J."/>
            <person name="McGuire P.E."/>
            <person name="Lux T."/>
            <person name="Spannagl M."/>
            <person name="Mayer K.F.X."/>
            <person name="Baldrich P."/>
            <person name="Meyers B.C."/>
            <person name="Huo N."/>
            <person name="Gu Y.Q."/>
            <person name="Zhou H."/>
            <person name="Devos K.M."/>
            <person name="Bennetzen J.L."/>
            <person name="Unver T."/>
            <person name="Budak H."/>
            <person name="Gulick P.J."/>
            <person name="Galiba G."/>
            <person name="Kalapos B."/>
            <person name="Nelson D.R."/>
            <person name="Li P."/>
            <person name="You F.M."/>
            <person name="Luo M.C."/>
            <person name="Dvorak J."/>
        </authorList>
    </citation>
    <scope>NUCLEOTIDE SEQUENCE [LARGE SCALE GENOMIC DNA]</scope>
    <source>
        <strain evidence="2">cv. AL8/78</strain>
    </source>
</reference>
<dbReference type="Proteomes" id="UP000015105">
    <property type="component" value="Chromosome 2D"/>
</dbReference>
<evidence type="ECO:0000313" key="2">
    <source>
        <dbReference type="EnsemblPlants" id="AET2Gv20571300.1"/>
    </source>
</evidence>
<dbReference type="EnsemblPlants" id="AET2Gv20571300.4">
    <property type="protein sequence ID" value="AET2Gv20571300.4"/>
    <property type="gene ID" value="AET2Gv20571300"/>
</dbReference>
<evidence type="ECO:0000256" key="1">
    <source>
        <dbReference type="SAM" id="MobiDB-lite"/>
    </source>
</evidence>
<reference evidence="2" key="3">
    <citation type="journal article" date="2017" name="Nature">
        <title>Genome sequence of the progenitor of the wheat D genome Aegilops tauschii.</title>
        <authorList>
            <person name="Luo M.C."/>
            <person name="Gu Y.Q."/>
            <person name="Puiu D."/>
            <person name="Wang H."/>
            <person name="Twardziok S.O."/>
            <person name="Deal K.R."/>
            <person name="Huo N."/>
            <person name="Zhu T."/>
            <person name="Wang L."/>
            <person name="Wang Y."/>
            <person name="McGuire P.E."/>
            <person name="Liu S."/>
            <person name="Long H."/>
            <person name="Ramasamy R.K."/>
            <person name="Rodriguez J.C."/>
            <person name="Van S.L."/>
            <person name="Yuan L."/>
            <person name="Wang Z."/>
            <person name="Xia Z."/>
            <person name="Xiao L."/>
            <person name="Anderson O.D."/>
            <person name="Ouyang S."/>
            <person name="Liang Y."/>
            <person name="Zimin A.V."/>
            <person name="Pertea G."/>
            <person name="Qi P."/>
            <person name="Bennetzen J.L."/>
            <person name="Dai X."/>
            <person name="Dawson M.W."/>
            <person name="Muller H.G."/>
            <person name="Kugler K."/>
            <person name="Rivarola-Duarte L."/>
            <person name="Spannagl M."/>
            <person name="Mayer K.F.X."/>
            <person name="Lu F.H."/>
            <person name="Bevan M.W."/>
            <person name="Leroy P."/>
            <person name="Li P."/>
            <person name="You F.M."/>
            <person name="Sun Q."/>
            <person name="Liu Z."/>
            <person name="Lyons E."/>
            <person name="Wicker T."/>
            <person name="Salzberg S.L."/>
            <person name="Devos K.M."/>
            <person name="Dvorak J."/>
        </authorList>
    </citation>
    <scope>NUCLEOTIDE SEQUENCE [LARGE SCALE GENOMIC DNA]</scope>
    <source>
        <strain evidence="2">cv. AL8/78</strain>
    </source>
</reference>
<reference evidence="2" key="4">
    <citation type="submission" date="2019-03" db="UniProtKB">
        <authorList>
            <consortium name="EnsemblPlants"/>
        </authorList>
    </citation>
    <scope>IDENTIFICATION</scope>
</reference>
<dbReference type="Gramene" id="AET2Gv20571300.3">
    <property type="protein sequence ID" value="AET2Gv20571300.3"/>
    <property type="gene ID" value="AET2Gv20571300"/>
</dbReference>
<dbReference type="STRING" id="200361.A0A453BN77"/>
<evidence type="ECO:0000313" key="3">
    <source>
        <dbReference type="Proteomes" id="UP000015105"/>
    </source>
</evidence>
<feature type="region of interest" description="Disordered" evidence="1">
    <location>
        <begin position="1"/>
        <end position="25"/>
    </location>
</feature>
<name>A0A453BN77_AEGTS</name>